<proteinExistence type="predicted"/>
<feature type="compositionally biased region" description="Basic residues" evidence="1">
    <location>
        <begin position="94"/>
        <end position="107"/>
    </location>
</feature>
<feature type="compositionally biased region" description="Acidic residues" evidence="1">
    <location>
        <begin position="70"/>
        <end position="90"/>
    </location>
</feature>
<feature type="region of interest" description="Disordered" evidence="1">
    <location>
        <begin position="1"/>
        <end position="192"/>
    </location>
</feature>
<name>A0A812KPA2_9DINO</name>
<feature type="compositionally biased region" description="Basic and acidic residues" evidence="1">
    <location>
        <begin position="149"/>
        <end position="174"/>
    </location>
</feature>
<feature type="compositionally biased region" description="Basic and acidic residues" evidence="1">
    <location>
        <begin position="1"/>
        <end position="20"/>
    </location>
</feature>
<gene>
    <name evidence="2" type="primary">rlmN1</name>
    <name evidence="2" type="ORF">SNAT2548_LOCUS9464</name>
</gene>
<organism evidence="2 3">
    <name type="scientific">Symbiodinium natans</name>
    <dbReference type="NCBI Taxonomy" id="878477"/>
    <lineage>
        <taxon>Eukaryota</taxon>
        <taxon>Sar</taxon>
        <taxon>Alveolata</taxon>
        <taxon>Dinophyceae</taxon>
        <taxon>Suessiales</taxon>
        <taxon>Symbiodiniaceae</taxon>
        <taxon>Symbiodinium</taxon>
    </lineage>
</organism>
<reference evidence="2" key="1">
    <citation type="submission" date="2021-02" db="EMBL/GenBank/DDBJ databases">
        <authorList>
            <person name="Dougan E. K."/>
            <person name="Rhodes N."/>
            <person name="Thang M."/>
            <person name="Chan C."/>
        </authorList>
    </citation>
    <scope>NUCLEOTIDE SEQUENCE</scope>
</reference>
<protein>
    <submittedName>
        <fullName evidence="2">RlmN1 protein</fullName>
    </submittedName>
</protein>
<sequence length="220" mass="25439">MASRGREAYRPRQKDTDFFRRPLRPSRFEGGPETEGPGRGEWQGDENKYTINWGDPNIGKRQAEYKPPEELDPEWYESGDDGGDGPDEDERPAPRRRERPRRRRPRSRFREGGPSDGASVAAAPRLRPREPWRPPVFEPLEPQGRGRAQGRDFPSRGRPAPRDERPGRRPERQPRQPRQQLRRISLEPPVRPVNLEAMAAKGLPKMNLYQLSGLQGFSFF</sequence>
<dbReference type="Proteomes" id="UP000604046">
    <property type="component" value="Unassembled WGS sequence"/>
</dbReference>
<dbReference type="AlphaFoldDB" id="A0A812KPA2"/>
<accession>A0A812KPA2</accession>
<comment type="caution">
    <text evidence="2">The sequence shown here is derived from an EMBL/GenBank/DDBJ whole genome shotgun (WGS) entry which is preliminary data.</text>
</comment>
<keyword evidence="3" id="KW-1185">Reference proteome</keyword>
<evidence type="ECO:0000313" key="2">
    <source>
        <dbReference type="EMBL" id="CAE7231222.1"/>
    </source>
</evidence>
<evidence type="ECO:0000313" key="3">
    <source>
        <dbReference type="Proteomes" id="UP000604046"/>
    </source>
</evidence>
<dbReference type="EMBL" id="CAJNDS010000738">
    <property type="protein sequence ID" value="CAE7231222.1"/>
    <property type="molecule type" value="Genomic_DNA"/>
</dbReference>
<evidence type="ECO:0000256" key="1">
    <source>
        <dbReference type="SAM" id="MobiDB-lite"/>
    </source>
</evidence>